<comment type="caution">
    <text evidence="1">The sequence shown here is derived from an EMBL/GenBank/DDBJ whole genome shotgun (WGS) entry which is preliminary data.</text>
</comment>
<proteinExistence type="predicted"/>
<reference evidence="1 2" key="1">
    <citation type="submission" date="2018-05" db="EMBL/GenBank/DDBJ databases">
        <authorList>
            <person name="Goeker M."/>
            <person name="Huntemann M."/>
            <person name="Clum A."/>
            <person name="Pillay M."/>
            <person name="Palaniappan K."/>
            <person name="Varghese N."/>
            <person name="Mikhailova N."/>
            <person name="Stamatis D."/>
            <person name="Reddy T."/>
            <person name="Daum C."/>
            <person name="Shapiro N."/>
            <person name="Ivanova N."/>
            <person name="Kyrpides N."/>
            <person name="Woyke T."/>
        </authorList>
    </citation>
    <scope>NUCLEOTIDE SEQUENCE [LARGE SCALE GENOMIC DNA]</scope>
    <source>
        <strain evidence="1 2">DSM 26524</strain>
    </source>
</reference>
<organism evidence="1 2">
    <name type="scientific">Murimonas intestini</name>
    <dbReference type="NCBI Taxonomy" id="1337051"/>
    <lineage>
        <taxon>Bacteria</taxon>
        <taxon>Bacillati</taxon>
        <taxon>Bacillota</taxon>
        <taxon>Clostridia</taxon>
        <taxon>Lachnospirales</taxon>
        <taxon>Lachnospiraceae</taxon>
        <taxon>Murimonas</taxon>
    </lineage>
</organism>
<evidence type="ECO:0008006" key="3">
    <source>
        <dbReference type="Google" id="ProtNLM"/>
    </source>
</evidence>
<dbReference type="EMBL" id="QGGY01000005">
    <property type="protein sequence ID" value="PWJ76243.1"/>
    <property type="molecule type" value="Genomic_DNA"/>
</dbReference>
<accession>A0AB73T5V5</accession>
<evidence type="ECO:0000313" key="1">
    <source>
        <dbReference type="EMBL" id="PWJ76243.1"/>
    </source>
</evidence>
<sequence>MKKIVTCSVFYFICIILFSSIPLSVHAEKEIEKKQTDQAFIMTHGKEDIVKIQLGSSRIDIDKYPGAQLDTLIYRLNRVELLAQEEMYSIKRGEDYVPISFIYSDGLKDVFFFFKRGDNWYVETDSGSVYENADFIADFTSLTDFKKSPQAGEGEYTLGMPPESLKIRLELEKAFDTLEKILNLFFTRSFF</sequence>
<dbReference type="AlphaFoldDB" id="A0AB73T5V5"/>
<dbReference type="Proteomes" id="UP000245412">
    <property type="component" value="Unassembled WGS sequence"/>
</dbReference>
<keyword evidence="2" id="KW-1185">Reference proteome</keyword>
<evidence type="ECO:0000313" key="2">
    <source>
        <dbReference type="Proteomes" id="UP000245412"/>
    </source>
</evidence>
<name>A0AB73T5V5_9FIRM</name>
<dbReference type="RefSeq" id="WP_109626299.1">
    <property type="nucleotide sequence ID" value="NZ_JANKBI010000003.1"/>
</dbReference>
<gene>
    <name evidence="1" type="ORF">C7383_105280</name>
</gene>
<protein>
    <recommendedName>
        <fullName evidence="3">DUF4968 domain-containing protein</fullName>
    </recommendedName>
</protein>